<dbReference type="SUPFAM" id="SSF53167">
    <property type="entry name" value="Purine and uridine phosphorylases"/>
    <property type="match status" value="1"/>
</dbReference>
<dbReference type="PANTHER" id="PTHR46082">
    <property type="entry name" value="ATP/GTP-BINDING PROTEIN-RELATED"/>
    <property type="match status" value="1"/>
</dbReference>
<dbReference type="Gene3D" id="3.40.50.1580">
    <property type="entry name" value="Nucleoside phosphorylase domain"/>
    <property type="match status" value="1"/>
</dbReference>
<dbReference type="AlphaFoldDB" id="A0AAV9XNM1"/>
<sequence length="216" mass="23703">MPNAGDYTTAWICAIETEQTAAYLCLDEEHDDLDDVAANDMNCYTLGRVHQHNVVIATLPYGEYGECSATGVLKDMLRSFPNLRIGLMVGIGGGAPSSKHDIRLGDVVVSTPGPGHGGILQYDFGKSVQCHNFQMSQHLSPPPAILLSAINRLKSQYKIKGSPLKRTIDGILKENNEDIQQEYQRPDVTSDRLYLPEVVHPFENTAECSEICGRAV</sequence>
<protein>
    <recommendedName>
        <fullName evidence="3">Nucleoside phosphorylase domain-containing protein</fullName>
    </recommendedName>
</protein>
<dbReference type="InterPro" id="IPR035994">
    <property type="entry name" value="Nucleoside_phosphorylase_sf"/>
</dbReference>
<accession>A0AAV9XNM1</accession>
<dbReference type="PANTHER" id="PTHR46082:SF11">
    <property type="entry name" value="AAA+ ATPASE DOMAIN-CONTAINING PROTEIN-RELATED"/>
    <property type="match status" value="1"/>
</dbReference>
<dbReference type="Proteomes" id="UP001365542">
    <property type="component" value="Unassembled WGS sequence"/>
</dbReference>
<comment type="caution">
    <text evidence="1">The sequence shown here is derived from an EMBL/GenBank/DDBJ whole genome shotgun (WGS) entry which is preliminary data.</text>
</comment>
<reference evidence="1 2" key="1">
    <citation type="submission" date="2019-10" db="EMBL/GenBank/DDBJ databases">
        <authorList>
            <person name="Palmer J.M."/>
        </authorList>
    </citation>
    <scope>NUCLEOTIDE SEQUENCE [LARGE SCALE GENOMIC DNA]</scope>
    <source>
        <strain evidence="1 2">TWF694</strain>
    </source>
</reference>
<keyword evidence="2" id="KW-1185">Reference proteome</keyword>
<evidence type="ECO:0000313" key="1">
    <source>
        <dbReference type="EMBL" id="KAK6543589.1"/>
    </source>
</evidence>
<dbReference type="EMBL" id="JAVHJO010000001">
    <property type="protein sequence ID" value="KAK6543589.1"/>
    <property type="molecule type" value="Genomic_DNA"/>
</dbReference>
<evidence type="ECO:0008006" key="3">
    <source>
        <dbReference type="Google" id="ProtNLM"/>
    </source>
</evidence>
<proteinExistence type="predicted"/>
<dbReference type="GO" id="GO:0009116">
    <property type="term" value="P:nucleoside metabolic process"/>
    <property type="evidence" value="ECO:0007669"/>
    <property type="project" value="InterPro"/>
</dbReference>
<dbReference type="GO" id="GO:0003824">
    <property type="term" value="F:catalytic activity"/>
    <property type="evidence" value="ECO:0007669"/>
    <property type="project" value="InterPro"/>
</dbReference>
<evidence type="ECO:0000313" key="2">
    <source>
        <dbReference type="Proteomes" id="UP001365542"/>
    </source>
</evidence>
<name>A0AAV9XNM1_9PEZI</name>
<organism evidence="1 2">
    <name type="scientific">Orbilia ellipsospora</name>
    <dbReference type="NCBI Taxonomy" id="2528407"/>
    <lineage>
        <taxon>Eukaryota</taxon>
        <taxon>Fungi</taxon>
        <taxon>Dikarya</taxon>
        <taxon>Ascomycota</taxon>
        <taxon>Pezizomycotina</taxon>
        <taxon>Orbiliomycetes</taxon>
        <taxon>Orbiliales</taxon>
        <taxon>Orbiliaceae</taxon>
        <taxon>Orbilia</taxon>
    </lineage>
</organism>
<dbReference type="InterPro" id="IPR053137">
    <property type="entry name" value="NLR-like"/>
</dbReference>
<gene>
    <name evidence="1" type="ORF">TWF694_000332</name>
</gene>